<dbReference type="InterPro" id="IPR004387">
    <property type="entry name" value="Pept_M50_Zn"/>
</dbReference>
<feature type="transmembrane region" description="Helical" evidence="10">
    <location>
        <begin position="399"/>
        <end position="423"/>
    </location>
</feature>
<evidence type="ECO:0000256" key="1">
    <source>
        <dbReference type="ARBA" id="ARBA00001947"/>
    </source>
</evidence>
<dbReference type="InterPro" id="IPR008915">
    <property type="entry name" value="Peptidase_M50"/>
</dbReference>
<accession>A0A094Q2H3</accession>
<comment type="subcellular location">
    <subcellularLocation>
        <location evidence="2">Membrane</location>
        <topology evidence="2">Multi-pass membrane protein</topology>
    </subcellularLocation>
</comment>
<comment type="cofactor">
    <cofactor evidence="1">
        <name>Zn(2+)</name>
        <dbReference type="ChEBI" id="CHEBI:29105"/>
    </cofactor>
</comment>
<comment type="caution">
    <text evidence="12">The sequence shown here is derived from an EMBL/GenBank/DDBJ whole genome shotgun (WGS) entry which is preliminary data.</text>
</comment>
<dbReference type="GO" id="GO:0006508">
    <property type="term" value="P:proteolysis"/>
    <property type="evidence" value="ECO:0007669"/>
    <property type="project" value="UniProtKB-KW"/>
</dbReference>
<keyword evidence="7 10" id="KW-1133">Transmembrane helix</keyword>
<dbReference type="PANTHER" id="PTHR42837">
    <property type="entry name" value="REGULATOR OF SIGMA-E PROTEASE RSEP"/>
    <property type="match status" value="1"/>
</dbReference>
<evidence type="ECO:0000256" key="5">
    <source>
        <dbReference type="ARBA" id="ARBA00022801"/>
    </source>
</evidence>
<evidence type="ECO:0000256" key="4">
    <source>
        <dbReference type="ARBA" id="ARBA00022692"/>
    </source>
</evidence>
<dbReference type="InterPro" id="IPR036034">
    <property type="entry name" value="PDZ_sf"/>
</dbReference>
<evidence type="ECO:0000256" key="2">
    <source>
        <dbReference type="ARBA" id="ARBA00004141"/>
    </source>
</evidence>
<organism evidence="12">
    <name type="scientific">freshwater metagenome</name>
    <dbReference type="NCBI Taxonomy" id="449393"/>
    <lineage>
        <taxon>unclassified sequences</taxon>
        <taxon>metagenomes</taxon>
        <taxon>ecological metagenomes</taxon>
    </lineage>
</organism>
<keyword evidence="9 10" id="KW-0472">Membrane</keyword>
<keyword evidence="5" id="KW-0378">Hydrolase</keyword>
<feature type="transmembrane region" description="Helical" evidence="10">
    <location>
        <begin position="355"/>
        <end position="378"/>
    </location>
</feature>
<proteinExistence type="predicted"/>
<keyword evidence="8" id="KW-0482">Metalloprotease</keyword>
<dbReference type="PANTHER" id="PTHR42837:SF2">
    <property type="entry name" value="MEMBRANE METALLOPROTEASE ARASP2, CHLOROPLASTIC-RELATED"/>
    <property type="match status" value="1"/>
</dbReference>
<reference evidence="12" key="1">
    <citation type="submission" date="2014-06" db="EMBL/GenBank/DDBJ databases">
        <title>Key roles for freshwater Actinobacteria revealed by deep metagenomic sequencing.</title>
        <authorList>
            <person name="Ghai R."/>
            <person name="Mizuno C.M."/>
            <person name="Picazo A."/>
            <person name="Camacho A."/>
            <person name="Rodriguez-Valera F."/>
        </authorList>
    </citation>
    <scope>NUCLEOTIDE SEQUENCE</scope>
</reference>
<evidence type="ECO:0000256" key="6">
    <source>
        <dbReference type="ARBA" id="ARBA00022833"/>
    </source>
</evidence>
<dbReference type="EMBL" id="JNSL01000089">
    <property type="protein sequence ID" value="KGA16264.1"/>
    <property type="molecule type" value="Genomic_DNA"/>
</dbReference>
<dbReference type="GO" id="GO:0004222">
    <property type="term" value="F:metalloendopeptidase activity"/>
    <property type="evidence" value="ECO:0007669"/>
    <property type="project" value="InterPro"/>
</dbReference>
<dbReference type="Gene3D" id="2.30.42.10">
    <property type="match status" value="1"/>
</dbReference>
<keyword evidence="6" id="KW-0862">Zinc</keyword>
<evidence type="ECO:0000256" key="7">
    <source>
        <dbReference type="ARBA" id="ARBA00022989"/>
    </source>
</evidence>
<evidence type="ECO:0000313" key="12">
    <source>
        <dbReference type="EMBL" id="KGA16264.1"/>
    </source>
</evidence>
<evidence type="ECO:0000256" key="8">
    <source>
        <dbReference type="ARBA" id="ARBA00023049"/>
    </source>
</evidence>
<evidence type="ECO:0000256" key="3">
    <source>
        <dbReference type="ARBA" id="ARBA00022670"/>
    </source>
</evidence>
<protein>
    <recommendedName>
        <fullName evidence="11">Peptidase M50 domain-containing protein</fullName>
    </recommendedName>
</protein>
<dbReference type="Pfam" id="PF02163">
    <property type="entry name" value="Peptidase_M50"/>
    <property type="match status" value="1"/>
</dbReference>
<evidence type="ECO:0000256" key="10">
    <source>
        <dbReference type="SAM" id="Phobius"/>
    </source>
</evidence>
<feature type="transmembrane region" description="Helical" evidence="10">
    <location>
        <begin position="6"/>
        <end position="24"/>
    </location>
</feature>
<feature type="domain" description="Peptidase M50" evidence="11">
    <location>
        <begin position="14"/>
        <end position="383"/>
    </location>
</feature>
<evidence type="ECO:0000256" key="9">
    <source>
        <dbReference type="ARBA" id="ARBA00023136"/>
    </source>
</evidence>
<dbReference type="GO" id="GO:0016020">
    <property type="term" value="C:membrane"/>
    <property type="evidence" value="ECO:0007669"/>
    <property type="project" value="UniProtKB-SubCell"/>
</dbReference>
<evidence type="ECO:0000259" key="11">
    <source>
        <dbReference type="Pfam" id="PF02163"/>
    </source>
</evidence>
<dbReference type="CDD" id="cd06163">
    <property type="entry name" value="S2P-M50_PDZ_RseP-like"/>
    <property type="match status" value="1"/>
</dbReference>
<name>A0A094Q2H3_9ZZZZ</name>
<gene>
    <name evidence="12" type="ORF">GM51_12945</name>
</gene>
<keyword evidence="3" id="KW-0645">Protease</keyword>
<keyword evidence="4 10" id="KW-0812">Transmembrane</keyword>
<sequence length="433" mass="46105">MSETLSYLAGILFIVLGIGVSIGIHEIGHLLPAKLFGVKVTKYMIGFGPTLYSKKLGETEYGLKAFPLGGYIAMLGMYPPAKKPETKTGFFRDMITQARLAHSENETPKDANRKFYQLPVTKRMIIMLGGPFMNLVLGVLLTVIALTGFGIYQSSLKIEAVSVCLDNTSVQCPVSEQTPAHVAGLKPGDEVVSVAGNKATDWAQIRDLLTATPTAEFEILRDGEVIKVTLTAVIQQRPQFDSLGNPILDESGEIVSAPQPFLGVFLAPERKPVPLVQSLEASGSTIAQIGTLILRLPQEVVEVTAITFGGGERDPNGPISIVGIGQVAGEVAASDQAGFADKLATGIQILGSLNFALFVFNMIPLLPLDGGHVAGGIYESIKRGLYRIAGRKDPGPADTALLMPLTYFVFIALLVVSALLITADLVNPISLFG</sequence>
<dbReference type="AlphaFoldDB" id="A0A094Q2H3"/>
<feature type="transmembrane region" description="Helical" evidence="10">
    <location>
        <begin position="132"/>
        <end position="152"/>
    </location>
</feature>
<dbReference type="SUPFAM" id="SSF50156">
    <property type="entry name" value="PDZ domain-like"/>
    <property type="match status" value="1"/>
</dbReference>